<feature type="signal peptide" evidence="1">
    <location>
        <begin position="1"/>
        <end position="21"/>
    </location>
</feature>
<organism evidence="2 3">
    <name type="scientific">Geomonas anaerohicana</name>
    <dbReference type="NCBI Taxonomy" id="2798583"/>
    <lineage>
        <taxon>Bacteria</taxon>
        <taxon>Pseudomonadati</taxon>
        <taxon>Thermodesulfobacteriota</taxon>
        <taxon>Desulfuromonadia</taxon>
        <taxon>Geobacterales</taxon>
        <taxon>Geobacteraceae</taxon>
        <taxon>Geomonas</taxon>
    </lineage>
</organism>
<dbReference type="EMBL" id="JAEMHL010000001">
    <property type="protein sequence ID" value="MBJ6748729.1"/>
    <property type="molecule type" value="Genomic_DNA"/>
</dbReference>
<gene>
    <name evidence="2" type="ORF">JFN91_00725</name>
</gene>
<dbReference type="RefSeq" id="WP_199387311.1">
    <property type="nucleotide sequence ID" value="NZ_JAEMHL010000001.1"/>
</dbReference>
<name>A0ABS0Y9T8_9BACT</name>
<feature type="chain" id="PRO_5045557952" evidence="1">
    <location>
        <begin position="22"/>
        <end position="225"/>
    </location>
</feature>
<keyword evidence="1" id="KW-0732">Signal</keyword>
<dbReference type="PROSITE" id="PS51257">
    <property type="entry name" value="PROKAR_LIPOPROTEIN"/>
    <property type="match status" value="1"/>
</dbReference>
<reference evidence="2 3" key="1">
    <citation type="submission" date="2020-12" db="EMBL/GenBank/DDBJ databases">
        <title>Geomonas sp. Red421, isolated from paddy soil.</title>
        <authorList>
            <person name="Xu Z."/>
            <person name="Zhang Z."/>
            <person name="Masuda Y."/>
            <person name="Itoh H."/>
            <person name="Senoo K."/>
        </authorList>
    </citation>
    <scope>NUCLEOTIDE SEQUENCE [LARGE SCALE GENOMIC DNA]</scope>
    <source>
        <strain evidence="2 3">Red421</strain>
    </source>
</reference>
<evidence type="ECO:0000256" key="1">
    <source>
        <dbReference type="SAM" id="SignalP"/>
    </source>
</evidence>
<evidence type="ECO:0000313" key="3">
    <source>
        <dbReference type="Proteomes" id="UP000614714"/>
    </source>
</evidence>
<sequence>MKRIALLLSTALLLLVAGCSSVPFETTELVPTVPRSATELANGLWSRQRGPLVLRHSALFEWHGMRVPVEAMLSLDTKAGEARLVAMNEMGVKLYDITVLRDGSRANFVMPDLARYPGFADAVALSVRRIFLAPAPAPDDRLTVASRSYQATRQEAGATLRFTFGGAESQLLEKSCRGADQSWRVRYYRYQRRDGILFPGGIVLDDDRAGYRLTLWIDSVEPSNE</sequence>
<protein>
    <submittedName>
        <fullName evidence="2">DUF3261 domain-containing protein</fullName>
    </submittedName>
</protein>
<comment type="caution">
    <text evidence="2">The sequence shown here is derived from an EMBL/GenBank/DDBJ whole genome shotgun (WGS) entry which is preliminary data.</text>
</comment>
<dbReference type="Proteomes" id="UP000614714">
    <property type="component" value="Unassembled WGS sequence"/>
</dbReference>
<keyword evidence="3" id="KW-1185">Reference proteome</keyword>
<accession>A0ABS0Y9T8</accession>
<evidence type="ECO:0000313" key="2">
    <source>
        <dbReference type="EMBL" id="MBJ6748729.1"/>
    </source>
</evidence>
<proteinExistence type="predicted"/>